<feature type="compositionally biased region" description="Acidic residues" evidence="1">
    <location>
        <begin position="161"/>
        <end position="179"/>
    </location>
</feature>
<dbReference type="EMBL" id="NPIC01000003">
    <property type="protein sequence ID" value="RDL37204.1"/>
    <property type="molecule type" value="Genomic_DNA"/>
</dbReference>
<feature type="compositionally biased region" description="Polar residues" evidence="1">
    <location>
        <begin position="191"/>
        <end position="207"/>
    </location>
</feature>
<feature type="compositionally biased region" description="Polar residues" evidence="1">
    <location>
        <begin position="266"/>
        <end position="285"/>
    </location>
</feature>
<evidence type="ECO:0000313" key="2">
    <source>
        <dbReference type="EMBL" id="RDL37204.1"/>
    </source>
</evidence>
<feature type="compositionally biased region" description="Polar residues" evidence="1">
    <location>
        <begin position="105"/>
        <end position="122"/>
    </location>
</feature>
<feature type="region of interest" description="Disordered" evidence="1">
    <location>
        <begin position="1"/>
        <end position="424"/>
    </location>
</feature>
<reference evidence="2 3" key="1">
    <citation type="journal article" date="2018" name="IMA Fungus">
        <title>IMA Genome-F 9: Draft genome sequence of Annulohypoxylon stygium, Aspergillus mulundensis, Berkeleyomyces basicola (syn. Thielaviopsis basicola), Ceratocystis smalleyi, two Cercospora beticola strains, Coleophoma cylindrospora, Fusarium fracticaudum, Phialophora cf. hyalina, and Morchella septimelata.</title>
        <authorList>
            <person name="Wingfield B.D."/>
            <person name="Bills G.F."/>
            <person name="Dong Y."/>
            <person name="Huang W."/>
            <person name="Nel W.J."/>
            <person name="Swalarsk-Parry B.S."/>
            <person name="Vaghefi N."/>
            <person name="Wilken P.M."/>
            <person name="An Z."/>
            <person name="de Beer Z.W."/>
            <person name="De Vos L."/>
            <person name="Chen L."/>
            <person name="Duong T.A."/>
            <person name="Gao Y."/>
            <person name="Hammerbacher A."/>
            <person name="Kikkert J.R."/>
            <person name="Li Y."/>
            <person name="Li H."/>
            <person name="Li K."/>
            <person name="Li Q."/>
            <person name="Liu X."/>
            <person name="Ma X."/>
            <person name="Naidoo K."/>
            <person name="Pethybridge S.J."/>
            <person name="Sun J."/>
            <person name="Steenkamp E.T."/>
            <person name="van der Nest M.A."/>
            <person name="van Wyk S."/>
            <person name="Wingfield M.J."/>
            <person name="Xiong C."/>
            <person name="Yue Q."/>
            <person name="Zhang X."/>
        </authorList>
    </citation>
    <scope>NUCLEOTIDE SEQUENCE [LARGE SCALE GENOMIC DNA]</scope>
    <source>
        <strain evidence="2 3">BP 5553</strain>
    </source>
</reference>
<feature type="region of interest" description="Disordered" evidence="1">
    <location>
        <begin position="467"/>
        <end position="515"/>
    </location>
</feature>
<feature type="compositionally biased region" description="Basic and acidic residues" evidence="1">
    <location>
        <begin position="329"/>
        <end position="342"/>
    </location>
</feature>
<dbReference type="GO" id="GO:0000329">
    <property type="term" value="C:fungal-type vacuole membrane"/>
    <property type="evidence" value="ECO:0007669"/>
    <property type="project" value="TreeGrafter"/>
</dbReference>
<dbReference type="AlphaFoldDB" id="A0A370TNV3"/>
<dbReference type="GO" id="GO:0031931">
    <property type="term" value="C:TORC1 complex"/>
    <property type="evidence" value="ECO:0007669"/>
    <property type="project" value="TreeGrafter"/>
</dbReference>
<dbReference type="OrthoDB" id="5430106at2759"/>
<dbReference type="RefSeq" id="XP_031869860.1">
    <property type="nucleotide sequence ID" value="XM_032013260.1"/>
</dbReference>
<sequence>MPSELMQSQSQAHPPTRPAASHQRSASSTLNESIPTSPSRPQHDGGAGAGAPHGTKPPKAQKHVVQHHHGGLRTHTRVPSSKTVPKLSRAHDQGSLTDLKKAAVRNSSATNLTKRHTPSSALKRNRSSADIPRRPRSPKSRSSDEAKAKAKKKVATVQFELGDEQEQDDEDADAAEGWEEASSSASPALSRTVSRNGRLNDNGSGQASPLAHPQSPSKKNVDDDDGGSPLNGTRKDTDTSTTTTTTSAADAKSITERLLKRVPSYHATTTKMSLATATPTTVGQHSSSSSSLVRTPQIGSKEDVISRFVTGSGTPSDNSPLLQHHRNERHAQRNQGKDEVKRAQSMGNLTNPSQSQPQSDESDEERAILPRSRKSSTSTAPPNSAYNPPQQSRTQQKLWLQRASSNIEPAQMTPGSGAGLVGDGRDPRIRLQLEKTGLEYLVVRRYQDPVGKAVRRLEKLPGMESVRERRIPKGRESRRGVRSRGDGVASAHGSFDARRSGVGSLDSLGGGEGRQDDDCVDAILRSLWEKSYDLSASED</sequence>
<feature type="compositionally biased region" description="Basic and acidic residues" evidence="1">
    <location>
        <begin position="467"/>
        <end position="485"/>
    </location>
</feature>
<proteinExistence type="predicted"/>
<evidence type="ECO:0000256" key="1">
    <source>
        <dbReference type="SAM" id="MobiDB-lite"/>
    </source>
</evidence>
<dbReference type="PANTHER" id="PTHR22794">
    <property type="entry name" value="THAP DOMAIN PROTEIN 11"/>
    <property type="match status" value="1"/>
</dbReference>
<feature type="compositionally biased region" description="Low complexity" evidence="1">
    <location>
        <begin position="180"/>
        <end position="190"/>
    </location>
</feature>
<feature type="compositionally biased region" description="Polar residues" evidence="1">
    <location>
        <begin position="1"/>
        <end position="13"/>
    </location>
</feature>
<dbReference type="STRING" id="2656787.A0A370TNV3"/>
<evidence type="ECO:0008006" key="4">
    <source>
        <dbReference type="Google" id="ProtNLM"/>
    </source>
</evidence>
<protein>
    <recommendedName>
        <fullName evidence="4">TORC1 subunit TCO89</fullName>
    </recommendedName>
</protein>
<evidence type="ECO:0000313" key="3">
    <source>
        <dbReference type="Proteomes" id="UP000254866"/>
    </source>
</evidence>
<dbReference type="Proteomes" id="UP000254866">
    <property type="component" value="Unassembled WGS sequence"/>
</dbReference>
<organism evidence="2 3">
    <name type="scientific">Venustampulla echinocandica</name>
    <dbReference type="NCBI Taxonomy" id="2656787"/>
    <lineage>
        <taxon>Eukaryota</taxon>
        <taxon>Fungi</taxon>
        <taxon>Dikarya</taxon>
        <taxon>Ascomycota</taxon>
        <taxon>Pezizomycotina</taxon>
        <taxon>Leotiomycetes</taxon>
        <taxon>Helotiales</taxon>
        <taxon>Pleuroascaceae</taxon>
        <taxon>Venustampulla</taxon>
    </lineage>
</organism>
<feature type="compositionally biased region" description="Basic residues" evidence="1">
    <location>
        <begin position="59"/>
        <end position="76"/>
    </location>
</feature>
<accession>A0A370TNV3</accession>
<gene>
    <name evidence="2" type="ORF">BP5553_04637</name>
</gene>
<keyword evidence="3" id="KW-1185">Reference proteome</keyword>
<name>A0A370TNV3_9HELO</name>
<feature type="compositionally biased region" description="Low complexity" evidence="1">
    <location>
        <begin position="239"/>
        <end position="252"/>
    </location>
</feature>
<feature type="compositionally biased region" description="Polar residues" evidence="1">
    <location>
        <begin position="375"/>
        <end position="408"/>
    </location>
</feature>
<feature type="compositionally biased region" description="Polar residues" evidence="1">
    <location>
        <begin position="309"/>
        <end position="321"/>
    </location>
</feature>
<feature type="compositionally biased region" description="Polar residues" evidence="1">
    <location>
        <begin position="22"/>
        <end position="40"/>
    </location>
</feature>
<dbReference type="PANTHER" id="PTHR22794:SF2">
    <property type="entry name" value="THAP DOMAIN-CONTAINING PROTEIN 11"/>
    <property type="match status" value="1"/>
</dbReference>
<dbReference type="GeneID" id="43597486"/>
<comment type="caution">
    <text evidence="2">The sequence shown here is derived from an EMBL/GenBank/DDBJ whole genome shotgun (WGS) entry which is preliminary data.</text>
</comment>